<dbReference type="InterPro" id="IPR053716">
    <property type="entry name" value="Flag_assembly_chemotaxis_eff"/>
</dbReference>
<organism evidence="2 3">
    <name type="scientific">Roseateles saccharophilus</name>
    <name type="common">Pseudomonas saccharophila</name>
    <dbReference type="NCBI Taxonomy" id="304"/>
    <lineage>
        <taxon>Bacteria</taxon>
        <taxon>Pseudomonadati</taxon>
        <taxon>Pseudomonadota</taxon>
        <taxon>Betaproteobacteria</taxon>
        <taxon>Burkholderiales</taxon>
        <taxon>Sphaerotilaceae</taxon>
        <taxon>Roseateles</taxon>
    </lineage>
</organism>
<accession>A0ABU1YGG9</accession>
<proteinExistence type="predicted"/>
<evidence type="ECO:0000313" key="3">
    <source>
        <dbReference type="Proteomes" id="UP001180453"/>
    </source>
</evidence>
<keyword evidence="2" id="KW-0282">Flagellum</keyword>
<feature type="region of interest" description="Disordered" evidence="1">
    <location>
        <begin position="118"/>
        <end position="149"/>
    </location>
</feature>
<dbReference type="RefSeq" id="WP_310260611.1">
    <property type="nucleotide sequence ID" value="NZ_JAVDXU010000001.1"/>
</dbReference>
<dbReference type="Proteomes" id="UP001180453">
    <property type="component" value="Unassembled WGS sequence"/>
</dbReference>
<keyword evidence="2" id="KW-0966">Cell projection</keyword>
<dbReference type="Gene3D" id="1.10.287.1700">
    <property type="match status" value="1"/>
</dbReference>
<name>A0ABU1YGG9_ROSSA</name>
<dbReference type="EMBL" id="JAVDXU010000001">
    <property type="protein sequence ID" value="MDR7267947.1"/>
    <property type="molecule type" value="Genomic_DNA"/>
</dbReference>
<reference evidence="2 3" key="1">
    <citation type="submission" date="2023-07" db="EMBL/GenBank/DDBJ databases">
        <title>Sorghum-associated microbial communities from plants grown in Nebraska, USA.</title>
        <authorList>
            <person name="Schachtman D."/>
        </authorList>
    </citation>
    <scope>NUCLEOTIDE SEQUENCE [LARGE SCALE GENOMIC DNA]</scope>
    <source>
        <strain evidence="2 3">BE314</strain>
    </source>
</reference>
<sequence>MAIAWKLLADVRERHQRSAMQAVGRDQRALRACEARAQEAEQHWLQQQQAKALHWQSTVAAVGEGGCSVAQLRQAGAWSHALDSRIVTAGAAVVQAQAVVAMAEGALDTSRAQLRRASADVEKARQMQQRARAEQRAQQERRQDEATEEASVLLWSAARRA</sequence>
<keyword evidence="2" id="KW-0969">Cilium</keyword>
<evidence type="ECO:0000313" key="2">
    <source>
        <dbReference type="EMBL" id="MDR7267947.1"/>
    </source>
</evidence>
<gene>
    <name evidence="2" type="ORF">J2X20_000576</name>
</gene>
<protein>
    <submittedName>
        <fullName evidence="2">Flagellar biosynthesis chaperone FliJ</fullName>
    </submittedName>
</protein>
<comment type="caution">
    <text evidence="2">The sequence shown here is derived from an EMBL/GenBank/DDBJ whole genome shotgun (WGS) entry which is preliminary data.</text>
</comment>
<feature type="compositionally biased region" description="Basic and acidic residues" evidence="1">
    <location>
        <begin position="118"/>
        <end position="145"/>
    </location>
</feature>
<evidence type="ECO:0000256" key="1">
    <source>
        <dbReference type="SAM" id="MobiDB-lite"/>
    </source>
</evidence>
<keyword evidence="3" id="KW-1185">Reference proteome</keyword>